<feature type="region of interest" description="Disordered" evidence="1">
    <location>
        <begin position="225"/>
        <end position="245"/>
    </location>
</feature>
<dbReference type="PANTHER" id="PTHR13199">
    <property type="entry name" value="GH03947P"/>
    <property type="match status" value="1"/>
</dbReference>
<dbReference type="PANTHER" id="PTHR13199:SF11">
    <property type="entry name" value="PROTEIN ATOSSA"/>
    <property type="match status" value="1"/>
</dbReference>
<feature type="compositionally biased region" description="Low complexity" evidence="1">
    <location>
        <begin position="487"/>
        <end position="498"/>
    </location>
</feature>
<dbReference type="Gene3D" id="3.30.900.10">
    <property type="entry name" value="HORMA domain"/>
    <property type="match status" value="1"/>
</dbReference>
<comment type="caution">
    <text evidence="3">The sequence shown here is derived from an EMBL/GenBank/DDBJ whole genome shotgun (WGS) entry which is preliminary data.</text>
</comment>
<feature type="compositionally biased region" description="Low complexity" evidence="1">
    <location>
        <begin position="622"/>
        <end position="647"/>
    </location>
</feature>
<evidence type="ECO:0000259" key="2">
    <source>
        <dbReference type="SMART" id="SM01177"/>
    </source>
</evidence>
<feature type="domain" description="Atos-like conserved" evidence="2">
    <location>
        <begin position="651"/>
        <end position="709"/>
    </location>
</feature>
<evidence type="ECO:0000313" key="4">
    <source>
        <dbReference type="Proteomes" id="UP000076078"/>
    </source>
</evidence>
<dbReference type="InterPro" id="IPR036570">
    <property type="entry name" value="HORMA_dom_sf"/>
</dbReference>
<reference evidence="3 4" key="1">
    <citation type="submission" date="2015-12" db="EMBL/GenBank/DDBJ databases">
        <title>Dictyostelia acquired genes for synthesis and detection of signals that induce cell-type specialization by lateral gene transfer from prokaryotes.</title>
        <authorList>
            <person name="Gloeckner G."/>
            <person name="Schaap P."/>
        </authorList>
    </citation>
    <scope>NUCLEOTIDE SEQUENCE [LARGE SCALE GENOMIC DNA]</scope>
    <source>
        <strain evidence="3 4">TK</strain>
    </source>
</reference>
<keyword evidence="4" id="KW-1185">Reference proteome</keyword>
<dbReference type="OMA" id="IYPSRSC"/>
<sequence>MPLIDPHYILSGSISNIENKLDNSNTNSSNNSSTLKKSISNSIDYSQDENTIFRETDPNIYQFLQAIIQLIYQSRSNAYAFQSQERIDTTFDPFQIRNLEGGSFQSTNLNIDSLGLLKNEDINLELEEINEINRDLTLWCEHLNSSPLKLDIFSCREISELNKETGEFSKRYEHQLLERWLLKFTSKQIDSLSTLLNRQLTISDELNIISPHLLSTSSSDLLVGNNTTTTTTTTTNNVHRPSTPIPSPISTSNLVKSLYYTLPVMPLFQYLLNIDNNNNNNNSNDIGTTTTKIKYGTSRDCPPPINFQTDDYKDLVKINFPVQETSLGTLSLTLQFPNQALSSDIKSNAIVIYPSRSCSANLCCHPTSTLASSTSSVSQISSPPLSSLLKSSLHNSSGSIMTSTTTTTNSNNNISKNINVINNKISTSSPNIPIPSKLSLSSSGSSSGPTSSTSPIPIKSNNSSGGNSSLIHDKSSEDIHHYHHHNSLNSTSTISSLGGSNGIRHSTPPLGGTKYFSNNRSPPSSPYSYGYSSTPPSLSFSPIHNHLKSTSPKFTNIFNNNINSNSSPISPPSSPYRVGYRPLFSNEITTTTNASNIGVGGGLFGSSPTTASLSSSYGNINNNSFVNSNQNSNNNNNNNNNNNSSNNDRIAFGSFQESILSGQMSNTPNTVFIGYHCDLGVSGKDYIPPHKKIPFSALYYHVDHDTPYVADIELGSKGSYRVPPKGLIQLTIFNPCHTPMKTFLVNYDISDMPPETKTFIRQRIISSTSNVDDTSNQLLKYAILLRFMSPRKRKYYLYKNIRVVFPNRLPDEMEKLKILYEYPPDPRYYPINKSI</sequence>
<name>A0A152AA57_TIELA</name>
<evidence type="ECO:0000313" key="3">
    <source>
        <dbReference type="EMBL" id="KYR03106.1"/>
    </source>
</evidence>
<feature type="region of interest" description="Disordered" evidence="1">
    <location>
        <begin position="436"/>
        <end position="473"/>
    </location>
</feature>
<proteinExistence type="predicted"/>
<dbReference type="InterPro" id="IPR033473">
    <property type="entry name" value="Atos-like_C"/>
</dbReference>
<accession>A0A152AA57</accession>
<dbReference type="InParanoid" id="A0A152AA57"/>
<protein>
    <recommendedName>
        <fullName evidence="2">Atos-like conserved domain-containing protein</fullName>
    </recommendedName>
</protein>
<dbReference type="Pfam" id="PF13889">
    <property type="entry name" value="Chromosome_seg"/>
    <property type="match status" value="1"/>
</dbReference>
<evidence type="ECO:0000256" key="1">
    <source>
        <dbReference type="SAM" id="MobiDB-lite"/>
    </source>
</evidence>
<feature type="compositionally biased region" description="Low complexity" evidence="1">
    <location>
        <begin position="436"/>
        <end position="469"/>
    </location>
</feature>
<dbReference type="Pfam" id="PF13915">
    <property type="entry name" value="DUF4210"/>
    <property type="match status" value="1"/>
</dbReference>
<dbReference type="OrthoDB" id="8625101at2759"/>
<dbReference type="Proteomes" id="UP000076078">
    <property type="component" value="Unassembled WGS sequence"/>
</dbReference>
<feature type="compositionally biased region" description="Low complexity" evidence="1">
    <location>
        <begin position="225"/>
        <end position="237"/>
    </location>
</feature>
<organism evidence="3 4">
    <name type="scientific">Tieghemostelium lacteum</name>
    <name type="common">Slime mold</name>
    <name type="synonym">Dictyostelium lacteum</name>
    <dbReference type="NCBI Taxonomy" id="361077"/>
    <lineage>
        <taxon>Eukaryota</taxon>
        <taxon>Amoebozoa</taxon>
        <taxon>Evosea</taxon>
        <taxon>Eumycetozoa</taxon>
        <taxon>Dictyostelia</taxon>
        <taxon>Dictyosteliales</taxon>
        <taxon>Raperosteliaceae</taxon>
        <taxon>Tieghemostelium</taxon>
    </lineage>
</organism>
<feature type="region of interest" description="Disordered" evidence="1">
    <location>
        <begin position="622"/>
        <end position="648"/>
    </location>
</feature>
<dbReference type="EMBL" id="LODT01000001">
    <property type="protein sequence ID" value="KYR03106.1"/>
    <property type="molecule type" value="Genomic_DNA"/>
</dbReference>
<dbReference type="InterPro" id="IPR051506">
    <property type="entry name" value="ATOS_Transcription_Regulators"/>
</dbReference>
<gene>
    <name evidence="3" type="ORF">DLAC_00599</name>
</gene>
<dbReference type="FunCoup" id="A0A152AA57">
    <property type="interactions" value="425"/>
</dbReference>
<dbReference type="InterPro" id="IPR025261">
    <property type="entry name" value="Atos-like_cons_dom"/>
</dbReference>
<dbReference type="AlphaFoldDB" id="A0A152AA57"/>
<dbReference type="SMART" id="SM01177">
    <property type="entry name" value="DUF4210"/>
    <property type="match status" value="1"/>
</dbReference>
<feature type="region of interest" description="Disordered" evidence="1">
    <location>
        <begin position="486"/>
        <end position="532"/>
    </location>
</feature>